<accession>A0A7X5QXP0</accession>
<organism evidence="4 5">
    <name type="scientific">Luteibacter yeojuensis</name>
    <dbReference type="NCBI Taxonomy" id="345309"/>
    <lineage>
        <taxon>Bacteria</taxon>
        <taxon>Pseudomonadati</taxon>
        <taxon>Pseudomonadota</taxon>
        <taxon>Gammaproteobacteria</taxon>
        <taxon>Lysobacterales</taxon>
        <taxon>Rhodanobacteraceae</taxon>
        <taxon>Luteibacter</taxon>
    </lineage>
</organism>
<dbReference type="GO" id="GO:0006796">
    <property type="term" value="P:phosphate-containing compound metabolic process"/>
    <property type="evidence" value="ECO:0007669"/>
    <property type="project" value="UniProtKB-ARBA"/>
</dbReference>
<evidence type="ECO:0000313" key="4">
    <source>
        <dbReference type="EMBL" id="NID17217.1"/>
    </source>
</evidence>
<dbReference type="AlphaFoldDB" id="A0A7X5QXP0"/>
<dbReference type="Proteomes" id="UP000518878">
    <property type="component" value="Unassembled WGS sequence"/>
</dbReference>
<dbReference type="InterPro" id="IPR002139">
    <property type="entry name" value="Ribo/fructo_kinase"/>
</dbReference>
<dbReference type="PANTHER" id="PTHR10584:SF166">
    <property type="entry name" value="RIBOKINASE"/>
    <property type="match status" value="1"/>
</dbReference>
<keyword evidence="1" id="KW-0808">Transferase</keyword>
<dbReference type="InterPro" id="IPR029056">
    <property type="entry name" value="Ribokinase-like"/>
</dbReference>
<dbReference type="RefSeq" id="WP_166701006.1">
    <property type="nucleotide sequence ID" value="NZ_JAAQTL010000002.1"/>
</dbReference>
<name>A0A7X5QXP0_9GAMM</name>
<keyword evidence="5" id="KW-1185">Reference proteome</keyword>
<sequence>MTAVRLLVVGGYSEEERWRTPRLPRPGEPAYADDFERRPGGKAFHQALAAARAGVPTGLVAAIGDDTIDPSGLPANVVARWQVVSGVRTGRTAIVLDAKGQALSVLSPGANDHLDAGFVAAQADLFDGAKVLLASTEANIDAVAATLELAGTKRLLRVLDPGPLPPGLSVREFASTDVLLLDVHEFARVCGRFLSIDITAQAVTGMDDTTINALARRLCAGTVVVSLDRSCLVSHGSDRHGDAADLYRVPTCGAGDTFKGTLAARLVDAPCFRDALVAACSASTV</sequence>
<evidence type="ECO:0000256" key="2">
    <source>
        <dbReference type="ARBA" id="ARBA00022777"/>
    </source>
</evidence>
<dbReference type="PANTHER" id="PTHR10584">
    <property type="entry name" value="SUGAR KINASE"/>
    <property type="match status" value="1"/>
</dbReference>
<feature type="domain" description="Carbohydrate kinase PfkB" evidence="3">
    <location>
        <begin position="23"/>
        <end position="282"/>
    </location>
</feature>
<dbReference type="SUPFAM" id="SSF53613">
    <property type="entry name" value="Ribokinase-like"/>
    <property type="match status" value="1"/>
</dbReference>
<dbReference type="GO" id="GO:0016301">
    <property type="term" value="F:kinase activity"/>
    <property type="evidence" value="ECO:0007669"/>
    <property type="project" value="UniProtKB-KW"/>
</dbReference>
<dbReference type="Gene3D" id="3.40.1190.20">
    <property type="match status" value="1"/>
</dbReference>
<dbReference type="PRINTS" id="PR00990">
    <property type="entry name" value="RIBOKINASE"/>
</dbReference>
<protein>
    <recommendedName>
        <fullName evidence="3">Carbohydrate kinase PfkB domain-containing protein</fullName>
    </recommendedName>
</protein>
<dbReference type="Pfam" id="PF00294">
    <property type="entry name" value="PfkB"/>
    <property type="match status" value="1"/>
</dbReference>
<comment type="caution">
    <text evidence="4">The sequence shown here is derived from an EMBL/GenBank/DDBJ whole genome shotgun (WGS) entry which is preliminary data.</text>
</comment>
<gene>
    <name evidence="4" type="ORF">HBF32_17195</name>
</gene>
<dbReference type="InterPro" id="IPR011611">
    <property type="entry name" value="PfkB_dom"/>
</dbReference>
<evidence type="ECO:0000259" key="3">
    <source>
        <dbReference type="Pfam" id="PF00294"/>
    </source>
</evidence>
<keyword evidence="2" id="KW-0418">Kinase</keyword>
<proteinExistence type="predicted"/>
<dbReference type="EMBL" id="JAAQTL010000002">
    <property type="protein sequence ID" value="NID17217.1"/>
    <property type="molecule type" value="Genomic_DNA"/>
</dbReference>
<evidence type="ECO:0000256" key="1">
    <source>
        <dbReference type="ARBA" id="ARBA00022679"/>
    </source>
</evidence>
<evidence type="ECO:0000313" key="5">
    <source>
        <dbReference type="Proteomes" id="UP000518878"/>
    </source>
</evidence>
<reference evidence="4 5" key="1">
    <citation type="journal article" date="2006" name="Int. J. Syst. Evol. Microbiol.">
        <title>Dyella yeojuensis sp. nov., isolated from greenhouse soil in Korea.</title>
        <authorList>
            <person name="Kim B.Y."/>
            <person name="Weon H.Y."/>
            <person name="Lee K.H."/>
            <person name="Seok S.J."/>
            <person name="Kwon S.W."/>
            <person name="Go S.J."/>
            <person name="Stackebrandt E."/>
        </authorList>
    </citation>
    <scope>NUCLEOTIDE SEQUENCE [LARGE SCALE GENOMIC DNA]</scope>
    <source>
        <strain evidence="4 5">DSM 17673</strain>
    </source>
</reference>